<comment type="catalytic activity">
    <reaction evidence="9 10">
        <text>L-glutamine + H2O = L-glutamate + NH4(+)</text>
        <dbReference type="Rhea" id="RHEA:15889"/>
        <dbReference type="ChEBI" id="CHEBI:15377"/>
        <dbReference type="ChEBI" id="CHEBI:28938"/>
        <dbReference type="ChEBI" id="CHEBI:29985"/>
        <dbReference type="ChEBI" id="CHEBI:58359"/>
        <dbReference type="EC" id="3.5.1.2"/>
    </reaction>
</comment>
<evidence type="ECO:0000256" key="8">
    <source>
        <dbReference type="ARBA" id="ARBA00047838"/>
    </source>
</evidence>
<feature type="domain" description="Glutamine amidotransferase" evidence="11">
    <location>
        <begin position="6"/>
        <end position="211"/>
    </location>
</feature>
<evidence type="ECO:0000256" key="6">
    <source>
        <dbReference type="ARBA" id="ARBA00023102"/>
    </source>
</evidence>
<comment type="subunit">
    <text evidence="2 10">Heterodimer of HisH and HisF.</text>
</comment>
<evidence type="ECO:0000256" key="1">
    <source>
        <dbReference type="ARBA" id="ARBA00005091"/>
    </source>
</evidence>
<name>A0ABQ5QFW2_9BACT</name>
<protein>
    <recommendedName>
        <fullName evidence="10">Imidazole glycerol phosphate synthase subunit HisH</fullName>
        <ecNumber evidence="10">4.3.2.10</ecNumber>
    </recommendedName>
    <alternativeName>
        <fullName evidence="10">IGP synthase glutaminase subunit</fullName>
        <ecNumber evidence="10">3.5.1.2</ecNumber>
    </alternativeName>
    <alternativeName>
        <fullName evidence="10">IGP synthase subunit HisH</fullName>
    </alternativeName>
    <alternativeName>
        <fullName evidence="10">ImGP synthase subunit HisH</fullName>
        <shortName evidence="10">IGPS subunit HisH</shortName>
    </alternativeName>
</protein>
<dbReference type="Proteomes" id="UP001165069">
    <property type="component" value="Unassembled WGS sequence"/>
</dbReference>
<keyword evidence="10" id="KW-0963">Cytoplasm</keyword>
<reference evidence="12 13" key="1">
    <citation type="journal article" date="2023" name="Antonie Van Leeuwenhoek">
        <title>Mesoterricola silvestris gen. nov., sp. nov., Mesoterricola sediminis sp. nov., Geothrix oryzae sp. nov., Geothrix edaphica sp. nov., Geothrix rubra sp. nov., and Geothrix limicola sp. nov., six novel members of Acidobacteriota isolated from soils.</title>
        <authorList>
            <person name="Itoh H."/>
            <person name="Sugisawa Y."/>
            <person name="Mise K."/>
            <person name="Xu Z."/>
            <person name="Kuniyasu M."/>
            <person name="Ushijima N."/>
            <person name="Kawano K."/>
            <person name="Kobayashi E."/>
            <person name="Shiratori Y."/>
            <person name="Masuda Y."/>
            <person name="Senoo K."/>
        </authorList>
    </citation>
    <scope>NUCLEOTIDE SEQUENCE [LARGE SCALE GENOMIC DNA]</scope>
    <source>
        <strain evidence="12 13">Red804</strain>
    </source>
</reference>
<evidence type="ECO:0000256" key="5">
    <source>
        <dbReference type="ARBA" id="ARBA00022962"/>
    </source>
</evidence>
<comment type="pathway">
    <text evidence="1 10">Amino-acid biosynthesis; L-histidine biosynthesis; L-histidine from 5-phospho-alpha-D-ribose 1-diphosphate: step 5/9.</text>
</comment>
<dbReference type="PIRSF" id="PIRSF000495">
    <property type="entry name" value="Amidotransf_hisH"/>
    <property type="match status" value="1"/>
</dbReference>
<feature type="active site" evidence="10">
    <location>
        <position position="195"/>
    </location>
</feature>
<evidence type="ECO:0000256" key="4">
    <source>
        <dbReference type="ARBA" id="ARBA00022801"/>
    </source>
</evidence>
<comment type="function">
    <text evidence="10">IGPS catalyzes the conversion of PRFAR and glutamine to IGP, AICAR and glutamate. The HisH subunit catalyzes the hydrolysis of glutamine to glutamate and ammonia as part of the synthesis of IGP and AICAR. The resulting ammonia molecule is channeled to the active site of HisF.</text>
</comment>
<dbReference type="HAMAP" id="MF_00278">
    <property type="entry name" value="HisH"/>
    <property type="match status" value="1"/>
</dbReference>
<evidence type="ECO:0000256" key="2">
    <source>
        <dbReference type="ARBA" id="ARBA00011152"/>
    </source>
</evidence>
<dbReference type="InterPro" id="IPR017926">
    <property type="entry name" value="GATASE"/>
</dbReference>
<dbReference type="Gene3D" id="3.40.50.880">
    <property type="match status" value="1"/>
</dbReference>
<evidence type="ECO:0000256" key="9">
    <source>
        <dbReference type="ARBA" id="ARBA00049534"/>
    </source>
</evidence>
<dbReference type="CDD" id="cd01748">
    <property type="entry name" value="GATase1_IGP_Synthase"/>
    <property type="match status" value="1"/>
</dbReference>
<sequence length="214" mass="22764">MIKVTVIDYGMGNLRSVSRALEHCGAEVKISSDPKAILGTDRVVLPGVGAFMAGMSALKIRGLDTVIRQVAAAGTPLLGICLGMQMLLEESEEFGLTPGLGLIQGRVVEVPAHTPTGDPLKRPHIGWNELLAPGHGKGWKGSLLEDTPVGDAMYFVHSFMADPTLPEDRLADCLYGGISIAAAIKHDNVMGCQFHPEKSGASGLEILRAFLRRP</sequence>
<keyword evidence="5 10" id="KW-0315">Glutamine amidotransferase</keyword>
<evidence type="ECO:0000313" key="12">
    <source>
        <dbReference type="EMBL" id="GLH73055.1"/>
    </source>
</evidence>
<proteinExistence type="inferred from homology"/>
<dbReference type="EMBL" id="BSDE01000002">
    <property type="protein sequence ID" value="GLH73055.1"/>
    <property type="molecule type" value="Genomic_DNA"/>
</dbReference>
<dbReference type="InterPro" id="IPR010139">
    <property type="entry name" value="Imidazole-glycPsynth_HisH"/>
</dbReference>
<evidence type="ECO:0000256" key="7">
    <source>
        <dbReference type="ARBA" id="ARBA00023239"/>
    </source>
</evidence>
<gene>
    <name evidence="12" type="primary">hisH1</name>
    <name evidence="10" type="synonym">hisH</name>
    <name evidence="12" type="ORF">GETHLI_15570</name>
</gene>
<dbReference type="NCBIfam" id="TIGR01855">
    <property type="entry name" value="IMP_synth_hisH"/>
    <property type="match status" value="1"/>
</dbReference>
<dbReference type="Pfam" id="PF00117">
    <property type="entry name" value="GATase"/>
    <property type="match status" value="1"/>
</dbReference>
<dbReference type="EC" id="4.3.2.10" evidence="10"/>
<keyword evidence="3 10" id="KW-0028">Amino-acid biosynthesis</keyword>
<dbReference type="PANTHER" id="PTHR42701">
    <property type="entry name" value="IMIDAZOLE GLYCEROL PHOSPHATE SYNTHASE SUBUNIT HISH"/>
    <property type="match status" value="1"/>
</dbReference>
<feature type="active site" evidence="10">
    <location>
        <position position="197"/>
    </location>
</feature>
<keyword evidence="6 10" id="KW-0368">Histidine biosynthesis</keyword>
<comment type="caution">
    <text evidence="12">The sequence shown here is derived from an EMBL/GenBank/DDBJ whole genome shotgun (WGS) entry which is preliminary data.</text>
</comment>
<dbReference type="RefSeq" id="WP_285573574.1">
    <property type="nucleotide sequence ID" value="NZ_BSDE01000002.1"/>
</dbReference>
<evidence type="ECO:0000313" key="13">
    <source>
        <dbReference type="Proteomes" id="UP001165069"/>
    </source>
</evidence>
<evidence type="ECO:0000256" key="10">
    <source>
        <dbReference type="HAMAP-Rule" id="MF_00278"/>
    </source>
</evidence>
<keyword evidence="13" id="KW-1185">Reference proteome</keyword>
<dbReference type="InterPro" id="IPR029062">
    <property type="entry name" value="Class_I_gatase-like"/>
</dbReference>
<comment type="catalytic activity">
    <reaction evidence="8 10">
        <text>5-[(5-phospho-1-deoxy-D-ribulos-1-ylimino)methylamino]-1-(5-phospho-beta-D-ribosyl)imidazole-4-carboxamide + L-glutamine = D-erythro-1-(imidazol-4-yl)glycerol 3-phosphate + 5-amino-1-(5-phospho-beta-D-ribosyl)imidazole-4-carboxamide + L-glutamate + H(+)</text>
        <dbReference type="Rhea" id="RHEA:24793"/>
        <dbReference type="ChEBI" id="CHEBI:15378"/>
        <dbReference type="ChEBI" id="CHEBI:29985"/>
        <dbReference type="ChEBI" id="CHEBI:58278"/>
        <dbReference type="ChEBI" id="CHEBI:58359"/>
        <dbReference type="ChEBI" id="CHEBI:58475"/>
        <dbReference type="ChEBI" id="CHEBI:58525"/>
        <dbReference type="EC" id="4.3.2.10"/>
    </reaction>
</comment>
<evidence type="ECO:0000259" key="11">
    <source>
        <dbReference type="Pfam" id="PF00117"/>
    </source>
</evidence>
<dbReference type="EC" id="3.5.1.2" evidence="10"/>
<accession>A0ABQ5QFW2</accession>
<keyword evidence="4 10" id="KW-0378">Hydrolase</keyword>
<keyword evidence="7 10" id="KW-0456">Lyase</keyword>
<evidence type="ECO:0000256" key="3">
    <source>
        <dbReference type="ARBA" id="ARBA00022605"/>
    </source>
</evidence>
<organism evidence="12 13">
    <name type="scientific">Geothrix limicola</name>
    <dbReference type="NCBI Taxonomy" id="2927978"/>
    <lineage>
        <taxon>Bacteria</taxon>
        <taxon>Pseudomonadati</taxon>
        <taxon>Acidobacteriota</taxon>
        <taxon>Holophagae</taxon>
        <taxon>Holophagales</taxon>
        <taxon>Holophagaceae</taxon>
        <taxon>Geothrix</taxon>
    </lineage>
</organism>
<dbReference type="SUPFAM" id="SSF52317">
    <property type="entry name" value="Class I glutamine amidotransferase-like"/>
    <property type="match status" value="1"/>
</dbReference>
<dbReference type="PROSITE" id="PS51273">
    <property type="entry name" value="GATASE_TYPE_1"/>
    <property type="match status" value="1"/>
</dbReference>
<feature type="active site" description="Nucleophile" evidence="10">
    <location>
        <position position="81"/>
    </location>
</feature>
<comment type="subcellular location">
    <subcellularLocation>
        <location evidence="10">Cytoplasm</location>
    </subcellularLocation>
</comment>
<dbReference type="PANTHER" id="PTHR42701:SF1">
    <property type="entry name" value="IMIDAZOLE GLYCEROL PHOSPHATE SYNTHASE SUBUNIT HISH"/>
    <property type="match status" value="1"/>
</dbReference>